<evidence type="ECO:0000313" key="20">
    <source>
        <dbReference type="Proteomes" id="UP000054007"/>
    </source>
</evidence>
<keyword evidence="5 16" id="KW-0813">Transport</keyword>
<dbReference type="AlphaFoldDB" id="A0A0D7BF76"/>
<evidence type="ECO:0000256" key="14">
    <source>
        <dbReference type="ARBA" id="ARBA00024146"/>
    </source>
</evidence>
<feature type="compositionally biased region" description="Polar residues" evidence="17">
    <location>
        <begin position="7"/>
        <end position="18"/>
    </location>
</feature>
<dbReference type="SMART" id="SM00516">
    <property type="entry name" value="SEC14"/>
    <property type="match status" value="1"/>
</dbReference>
<evidence type="ECO:0000259" key="18">
    <source>
        <dbReference type="PROSITE" id="PS50191"/>
    </source>
</evidence>
<evidence type="ECO:0000256" key="8">
    <source>
        <dbReference type="ARBA" id="ARBA00022723"/>
    </source>
</evidence>
<gene>
    <name evidence="19" type="ORF">CYLTODRAFT_421205</name>
</gene>
<dbReference type="GO" id="GO:0005829">
    <property type="term" value="C:cytosol"/>
    <property type="evidence" value="ECO:0007669"/>
    <property type="project" value="TreeGrafter"/>
</dbReference>
<organism evidence="19 20">
    <name type="scientific">Cylindrobasidium torrendii FP15055 ss-10</name>
    <dbReference type="NCBI Taxonomy" id="1314674"/>
    <lineage>
        <taxon>Eukaryota</taxon>
        <taxon>Fungi</taxon>
        <taxon>Dikarya</taxon>
        <taxon>Basidiomycota</taxon>
        <taxon>Agaricomycotina</taxon>
        <taxon>Agaricomycetes</taxon>
        <taxon>Agaricomycetidae</taxon>
        <taxon>Agaricales</taxon>
        <taxon>Marasmiineae</taxon>
        <taxon>Physalacriaceae</taxon>
        <taxon>Cylindrobasidium</taxon>
    </lineage>
</organism>
<evidence type="ECO:0000256" key="1">
    <source>
        <dbReference type="ARBA" id="ARBA00001970"/>
    </source>
</evidence>
<evidence type="ECO:0000256" key="4">
    <source>
        <dbReference type="ARBA" id="ARBA00018320"/>
    </source>
</evidence>
<dbReference type="PROSITE" id="PS50191">
    <property type="entry name" value="CRAL_TRIO"/>
    <property type="match status" value="1"/>
</dbReference>
<feature type="compositionally biased region" description="Basic and acidic residues" evidence="17">
    <location>
        <begin position="55"/>
        <end position="64"/>
    </location>
</feature>
<dbReference type="EMBL" id="KN880494">
    <property type="protein sequence ID" value="KIY68870.1"/>
    <property type="molecule type" value="Genomic_DNA"/>
</dbReference>
<keyword evidence="6 16" id="KW-0963">Cytoplasm</keyword>
<comment type="function">
    <text evidence="15">Non-classical phosphatidylinositol (PtdIns) transfer protein (PITP), which exhibits PtdIns-binding/transfer activity in the absence of detectable PtdCho-binding/transfer activity. Regulates PtdIns(4,5)P2 homeostasis at the plasma membrane. Heme-binding protein that may play a role in organic oxidant-induced stress responses.</text>
</comment>
<dbReference type="PANTHER" id="PTHR47669">
    <property type="entry name" value="PHOSPHATIDYLINOSITOL TRANSFER PROTEIN SFH5"/>
    <property type="match status" value="1"/>
</dbReference>
<comment type="catalytic activity">
    <reaction evidence="14">
        <text>a 1,2-diacyl-sn-glycero-3-phospho-(1D-myo-inositol)(in) = a 1,2-diacyl-sn-glycero-3-phospho-(1D-myo-inositol)(out)</text>
        <dbReference type="Rhea" id="RHEA:38691"/>
        <dbReference type="ChEBI" id="CHEBI:57880"/>
    </reaction>
    <physiologicalReaction direction="left-to-right" evidence="14">
        <dbReference type="Rhea" id="RHEA:38692"/>
    </physiologicalReaction>
</comment>
<keyword evidence="13 16" id="KW-0472">Membrane</keyword>
<keyword evidence="11" id="KW-0408">Iron</keyword>
<dbReference type="SUPFAM" id="SSF46938">
    <property type="entry name" value="CRAL/TRIO N-terminal domain"/>
    <property type="match status" value="1"/>
</dbReference>
<dbReference type="OrthoDB" id="75724at2759"/>
<evidence type="ECO:0000256" key="12">
    <source>
        <dbReference type="ARBA" id="ARBA00023055"/>
    </source>
</evidence>
<evidence type="ECO:0000256" key="17">
    <source>
        <dbReference type="SAM" id="MobiDB-lite"/>
    </source>
</evidence>
<sequence>MADAPSTDPTPLESSVTTGPVEAAPEAAVPASADHATTTSLPQPTPSTTVQPEAVDEKAVEKPEPITTDAPPAAEPEPAPIVAVTTAEPPKQAEPAMTAVTPPAAPAAAPTAEATPAAATAVATPAVDASTSSPPVPAAVPTTETLEPASAASPAPVEDGKKVDEPQNALTKKFTTAEWASINQLRKELPAIFEEAYKEKKDAKPTSITLWGVPINSLNPKADARVTVILLKFLRARNLSVREAKTMLINTLRWRDEFNVEAAMKEEFPKDVFDGIGYTFKTDKDGRPVCYNLYGAIKDTKVVFGDVQRFLRWRVKLMEETVLQCDFETVDQTVQVHDYEGVSMSSRDANSKSAASEASNIFSSHYPELLYRKYFINVPTLMSWIFWAFKAIVPSATFSKMSVVGSSKHEIKKVLGEIVEVNNLPKRYGGEAEAF</sequence>
<keyword evidence="8" id="KW-0479">Metal-binding</keyword>
<accession>A0A0D7BF76</accession>
<keyword evidence="20" id="KW-1185">Reference proteome</keyword>
<evidence type="ECO:0000256" key="11">
    <source>
        <dbReference type="ARBA" id="ARBA00023004"/>
    </source>
</evidence>
<dbReference type="STRING" id="1314674.A0A0D7BF76"/>
<evidence type="ECO:0000256" key="9">
    <source>
        <dbReference type="ARBA" id="ARBA00022824"/>
    </source>
</evidence>
<keyword evidence="9 16" id="KW-0256">Endoplasmic reticulum</keyword>
<feature type="domain" description="CRAL-TRIO" evidence="18">
    <location>
        <begin position="261"/>
        <end position="435"/>
    </location>
</feature>
<dbReference type="GO" id="GO:0017157">
    <property type="term" value="P:regulation of exocytosis"/>
    <property type="evidence" value="ECO:0007669"/>
    <property type="project" value="TreeGrafter"/>
</dbReference>
<keyword evidence="12 16" id="KW-0445">Lipid transport</keyword>
<dbReference type="Proteomes" id="UP000054007">
    <property type="component" value="Unassembled WGS sequence"/>
</dbReference>
<feature type="compositionally biased region" description="Low complexity" evidence="17">
    <location>
        <begin position="93"/>
        <end position="156"/>
    </location>
</feature>
<evidence type="ECO:0000256" key="10">
    <source>
        <dbReference type="ARBA" id="ARBA00022848"/>
    </source>
</evidence>
<feature type="compositionally biased region" description="Low complexity" evidence="17">
    <location>
        <begin position="20"/>
        <end position="52"/>
    </location>
</feature>
<dbReference type="SUPFAM" id="SSF52087">
    <property type="entry name" value="CRAL/TRIO domain"/>
    <property type="match status" value="1"/>
</dbReference>
<dbReference type="GO" id="GO:0005789">
    <property type="term" value="C:endoplasmic reticulum membrane"/>
    <property type="evidence" value="ECO:0007669"/>
    <property type="project" value="UniProtKB-SubCell"/>
</dbReference>
<dbReference type="InterPro" id="IPR036865">
    <property type="entry name" value="CRAL-TRIO_dom_sf"/>
</dbReference>
<dbReference type="GO" id="GO:0008526">
    <property type="term" value="F:phosphatidylinositol transfer activity"/>
    <property type="evidence" value="ECO:0007669"/>
    <property type="project" value="UniProtKB-UniRule"/>
</dbReference>
<dbReference type="InterPro" id="IPR011074">
    <property type="entry name" value="CRAL/TRIO_N_dom"/>
</dbReference>
<name>A0A0D7BF76_9AGAR</name>
<dbReference type="CDD" id="cd00170">
    <property type="entry name" value="SEC14"/>
    <property type="match status" value="1"/>
</dbReference>
<evidence type="ECO:0000256" key="6">
    <source>
        <dbReference type="ARBA" id="ARBA00022490"/>
    </source>
</evidence>
<dbReference type="Pfam" id="PF03765">
    <property type="entry name" value="CRAL_TRIO_N"/>
    <property type="match status" value="1"/>
</dbReference>
<evidence type="ECO:0000256" key="13">
    <source>
        <dbReference type="ARBA" id="ARBA00023136"/>
    </source>
</evidence>
<proteinExistence type="inferred from homology"/>
<dbReference type="PANTHER" id="PTHR47669:SF1">
    <property type="entry name" value="PHOSPHATIDYLINOSITOL TRANSFER PROTEIN SFH5"/>
    <property type="match status" value="1"/>
</dbReference>
<evidence type="ECO:0000256" key="2">
    <source>
        <dbReference type="ARBA" id="ARBA00004406"/>
    </source>
</evidence>
<dbReference type="InterPro" id="IPR042938">
    <property type="entry name" value="Sfh5"/>
</dbReference>
<evidence type="ECO:0000313" key="19">
    <source>
        <dbReference type="EMBL" id="KIY68870.1"/>
    </source>
</evidence>
<dbReference type="GO" id="GO:0043001">
    <property type="term" value="P:Golgi to plasma membrane protein transport"/>
    <property type="evidence" value="ECO:0007669"/>
    <property type="project" value="TreeGrafter"/>
</dbReference>
<dbReference type="GO" id="GO:0032541">
    <property type="term" value="C:cortical endoplasmic reticulum"/>
    <property type="evidence" value="ECO:0007669"/>
    <property type="project" value="TreeGrafter"/>
</dbReference>
<keyword evidence="7" id="KW-0349">Heme</keyword>
<evidence type="ECO:0000256" key="5">
    <source>
        <dbReference type="ARBA" id="ARBA00022448"/>
    </source>
</evidence>
<evidence type="ECO:0000256" key="15">
    <source>
        <dbReference type="ARBA" id="ARBA00024180"/>
    </source>
</evidence>
<evidence type="ECO:0000256" key="7">
    <source>
        <dbReference type="ARBA" id="ARBA00022617"/>
    </source>
</evidence>
<dbReference type="Gene3D" id="3.40.525.10">
    <property type="entry name" value="CRAL-TRIO lipid binding domain"/>
    <property type="match status" value="1"/>
</dbReference>
<protein>
    <recommendedName>
        <fullName evidence="4 16">Phosphatidylinositol transfer protein SFH5</fullName>
        <shortName evidence="16">PITP SFH5</shortName>
    </recommendedName>
</protein>
<comment type="subcellular location">
    <subcellularLocation>
        <location evidence="16">Cytoplasm</location>
    </subcellularLocation>
    <subcellularLocation>
        <location evidence="2 16">Endoplasmic reticulum membrane</location>
        <topology evidence="2 16">Peripheral membrane protein</topology>
    </subcellularLocation>
    <subcellularLocation>
        <location evidence="16">Microsome membrane</location>
        <topology evidence="16">Peripheral membrane protein</topology>
    </subcellularLocation>
</comment>
<comment type="similarity">
    <text evidence="3 16">Belongs to the SFH5 family.</text>
</comment>
<dbReference type="Pfam" id="PF00650">
    <property type="entry name" value="CRAL_TRIO"/>
    <property type="match status" value="1"/>
</dbReference>
<feature type="region of interest" description="Disordered" evidence="17">
    <location>
        <begin position="1"/>
        <end position="167"/>
    </location>
</feature>
<reference evidence="19 20" key="1">
    <citation type="journal article" date="2015" name="Fungal Genet. Biol.">
        <title>Evolution of novel wood decay mechanisms in Agaricales revealed by the genome sequences of Fistulina hepatica and Cylindrobasidium torrendii.</title>
        <authorList>
            <person name="Floudas D."/>
            <person name="Held B.W."/>
            <person name="Riley R."/>
            <person name="Nagy L.G."/>
            <person name="Koehler G."/>
            <person name="Ransdell A.S."/>
            <person name="Younus H."/>
            <person name="Chow J."/>
            <person name="Chiniquy J."/>
            <person name="Lipzen A."/>
            <person name="Tritt A."/>
            <person name="Sun H."/>
            <person name="Haridas S."/>
            <person name="LaButti K."/>
            <person name="Ohm R.A."/>
            <person name="Kues U."/>
            <person name="Blanchette R.A."/>
            <person name="Grigoriev I.V."/>
            <person name="Minto R.E."/>
            <person name="Hibbett D.S."/>
        </authorList>
    </citation>
    <scope>NUCLEOTIDE SEQUENCE [LARGE SCALE GENOMIC DNA]</scope>
    <source>
        <strain evidence="19 20">FP15055 ss-10</strain>
    </source>
</reference>
<dbReference type="InterPro" id="IPR036273">
    <property type="entry name" value="CRAL/TRIO_N_dom_sf"/>
</dbReference>
<evidence type="ECO:0000256" key="16">
    <source>
        <dbReference type="RuleBase" id="RU367059"/>
    </source>
</evidence>
<dbReference type="GO" id="GO:0005886">
    <property type="term" value="C:plasma membrane"/>
    <property type="evidence" value="ECO:0007669"/>
    <property type="project" value="TreeGrafter"/>
</dbReference>
<dbReference type="InterPro" id="IPR001251">
    <property type="entry name" value="CRAL-TRIO_dom"/>
</dbReference>
<comment type="cofactor">
    <cofactor evidence="1">
        <name>heme b</name>
        <dbReference type="ChEBI" id="CHEBI:60344"/>
    </cofactor>
</comment>
<dbReference type="GO" id="GO:0046872">
    <property type="term" value="F:metal ion binding"/>
    <property type="evidence" value="ECO:0007669"/>
    <property type="project" value="UniProtKB-KW"/>
</dbReference>
<keyword evidence="10 16" id="KW-0492">Microsome</keyword>
<evidence type="ECO:0000256" key="3">
    <source>
        <dbReference type="ARBA" id="ARBA00006667"/>
    </source>
</evidence>